<reference evidence="1 2" key="1">
    <citation type="submission" date="2017-11" db="EMBL/GenBank/DDBJ databases">
        <title>Genome sequencing of Prevotella intermedia KCOM 1949.</title>
        <authorList>
            <person name="Kook J.-K."/>
            <person name="Park S.-N."/>
            <person name="Lim Y.K."/>
        </authorList>
    </citation>
    <scope>NUCLEOTIDE SEQUENCE [LARGE SCALE GENOMIC DNA]</scope>
    <source>
        <strain evidence="1 2">KCOM 1949</strain>
    </source>
</reference>
<evidence type="ECO:0000313" key="1">
    <source>
        <dbReference type="EMBL" id="ATV30403.1"/>
    </source>
</evidence>
<dbReference type="Gene3D" id="1.10.150.130">
    <property type="match status" value="1"/>
</dbReference>
<dbReference type="Proteomes" id="UP000230742">
    <property type="component" value="Chromosome 1"/>
</dbReference>
<dbReference type="GO" id="GO:0003677">
    <property type="term" value="F:DNA binding"/>
    <property type="evidence" value="ECO:0007669"/>
    <property type="project" value="InterPro"/>
</dbReference>
<dbReference type="InterPro" id="IPR050090">
    <property type="entry name" value="Tyrosine_recombinase_XerCD"/>
</dbReference>
<dbReference type="GO" id="GO:0015074">
    <property type="term" value="P:DNA integration"/>
    <property type="evidence" value="ECO:0007669"/>
    <property type="project" value="InterPro"/>
</dbReference>
<dbReference type="SUPFAM" id="SSF56349">
    <property type="entry name" value="DNA breaking-rejoining enzymes"/>
    <property type="match status" value="1"/>
</dbReference>
<dbReference type="PANTHER" id="PTHR30349">
    <property type="entry name" value="PHAGE INTEGRASE-RELATED"/>
    <property type="match status" value="1"/>
</dbReference>
<dbReference type="Gene3D" id="1.10.443.10">
    <property type="entry name" value="Intergrase catalytic core"/>
    <property type="match status" value="1"/>
</dbReference>
<gene>
    <name evidence="1" type="ORF">CTM46_02365</name>
</gene>
<dbReference type="InterPro" id="IPR010998">
    <property type="entry name" value="Integrase_recombinase_N"/>
</dbReference>
<organism evidence="1 2">
    <name type="scientific">Prevotella intermedia</name>
    <dbReference type="NCBI Taxonomy" id="28131"/>
    <lineage>
        <taxon>Bacteria</taxon>
        <taxon>Pseudomonadati</taxon>
        <taxon>Bacteroidota</taxon>
        <taxon>Bacteroidia</taxon>
        <taxon>Bacteroidales</taxon>
        <taxon>Prevotellaceae</taxon>
        <taxon>Prevotella</taxon>
    </lineage>
</organism>
<dbReference type="InterPro" id="IPR011010">
    <property type="entry name" value="DNA_brk_join_enz"/>
</dbReference>
<dbReference type="RefSeq" id="WP_100013733.1">
    <property type="nucleotide sequence ID" value="NZ_CP024727.1"/>
</dbReference>
<dbReference type="EMBL" id="CP024727">
    <property type="protein sequence ID" value="ATV30403.1"/>
    <property type="molecule type" value="Genomic_DNA"/>
</dbReference>
<proteinExistence type="predicted"/>
<dbReference type="GO" id="GO:0006310">
    <property type="term" value="P:DNA recombination"/>
    <property type="evidence" value="ECO:0007669"/>
    <property type="project" value="InterPro"/>
</dbReference>
<accession>A0A2D3LIN6</accession>
<evidence type="ECO:0000313" key="2">
    <source>
        <dbReference type="Proteomes" id="UP000230742"/>
    </source>
</evidence>
<dbReference type="Pfam" id="PF13102">
    <property type="entry name" value="Phage_int_SAM_5"/>
    <property type="match status" value="1"/>
</dbReference>
<name>A0A2D3LIN6_PREIN</name>
<dbReference type="InterPro" id="IPR025269">
    <property type="entry name" value="SAM-like_dom"/>
</dbReference>
<sequence length="495" mass="57633">MEKVKGKFTEVGNISQKYRKRGETSLAKFVSSNGKVTGTLMLDPRRMDGDYSQTAPVAIRIAYAGKKVFLRIGKSYIGTDWIELCECEKLSRNKKASERKEFKKQMEKVATLVNQLIDEGNFSLRKLQERHQGRKDDDSTIYSIWESFIVSKRDDGKAGTARCSEDILKRFVRDMGKDVSLSDISHNFILDWVKVMKKNELSTTSIGISLRTFRTIVNICIDRGLIKGSTKEMFKDTGYNKVCSRKHEFLDVPTMKMLYDFWERDEAQDEKGKELFFSKEKHAVFRDLGLFLFMYLGDGQNLADTLRLTYDGWYFATHGKQLRFLRHKTRDRNESASEVIFPITPELQKIIDKYGNEPKLDKRVFPIMSEWITPEQEVWVIQRYNRYIREHMAKVAELLGMEQRPSSTWARHSFATNLNNSGLVPYKYISDSMGHSGNGDITSNYIGAYPLDKMLEYNWYLLNEERQNKATDKQMVLELLKKMSEKDRKELFASL</sequence>
<dbReference type="AlphaFoldDB" id="A0A2D3LIN6"/>
<dbReference type="PANTHER" id="PTHR30349:SF64">
    <property type="entry name" value="PROPHAGE INTEGRASE INTD-RELATED"/>
    <property type="match status" value="1"/>
</dbReference>
<protein>
    <submittedName>
        <fullName evidence="1">Recombinase</fullName>
    </submittedName>
</protein>
<dbReference type="InterPro" id="IPR013762">
    <property type="entry name" value="Integrase-like_cat_sf"/>
</dbReference>